<dbReference type="RefSeq" id="WP_187265785.1">
    <property type="nucleotide sequence ID" value="NZ_JBHUEJ010000049.1"/>
</dbReference>
<evidence type="ECO:0000313" key="2">
    <source>
        <dbReference type="Proteomes" id="UP001597304"/>
    </source>
</evidence>
<organism evidence="1 2">
    <name type="scientific">Ottowia flava</name>
    <dbReference type="NCBI Taxonomy" id="2675430"/>
    <lineage>
        <taxon>Bacteria</taxon>
        <taxon>Pseudomonadati</taxon>
        <taxon>Pseudomonadota</taxon>
        <taxon>Betaproteobacteria</taxon>
        <taxon>Burkholderiales</taxon>
        <taxon>Comamonadaceae</taxon>
        <taxon>Ottowia</taxon>
    </lineage>
</organism>
<name>A0ABW4L029_9BURK</name>
<dbReference type="EMBL" id="JBHUEJ010000049">
    <property type="protein sequence ID" value="MFD1712797.1"/>
    <property type="molecule type" value="Genomic_DNA"/>
</dbReference>
<sequence>METEPERPPTTDEAAGMAWWNSQTELVREFWLRVANSARAPDAWV</sequence>
<evidence type="ECO:0000313" key="1">
    <source>
        <dbReference type="EMBL" id="MFD1712797.1"/>
    </source>
</evidence>
<dbReference type="Proteomes" id="UP001597304">
    <property type="component" value="Unassembled WGS sequence"/>
</dbReference>
<comment type="caution">
    <text evidence="1">The sequence shown here is derived from an EMBL/GenBank/DDBJ whole genome shotgun (WGS) entry which is preliminary data.</text>
</comment>
<proteinExistence type="predicted"/>
<accession>A0ABW4L029</accession>
<protein>
    <submittedName>
        <fullName evidence="1">Uncharacterized protein</fullName>
    </submittedName>
</protein>
<gene>
    <name evidence="1" type="ORF">ACFSF0_19550</name>
</gene>
<reference evidence="2" key="1">
    <citation type="journal article" date="2019" name="Int. J. Syst. Evol. Microbiol.">
        <title>The Global Catalogue of Microorganisms (GCM) 10K type strain sequencing project: providing services to taxonomists for standard genome sequencing and annotation.</title>
        <authorList>
            <consortium name="The Broad Institute Genomics Platform"/>
            <consortium name="The Broad Institute Genome Sequencing Center for Infectious Disease"/>
            <person name="Wu L."/>
            <person name="Ma J."/>
        </authorList>
    </citation>
    <scope>NUCLEOTIDE SEQUENCE [LARGE SCALE GENOMIC DNA]</scope>
    <source>
        <strain evidence="2">LMG 29247</strain>
    </source>
</reference>
<keyword evidence="2" id="KW-1185">Reference proteome</keyword>